<proteinExistence type="predicted"/>
<dbReference type="Pfam" id="PF13305">
    <property type="entry name" value="TetR_C_33"/>
    <property type="match status" value="1"/>
</dbReference>
<dbReference type="InterPro" id="IPR025996">
    <property type="entry name" value="MT1864/Rv1816-like_C"/>
</dbReference>
<evidence type="ECO:0000256" key="1">
    <source>
        <dbReference type="ARBA" id="ARBA00023015"/>
    </source>
</evidence>
<dbReference type="InterPro" id="IPR036271">
    <property type="entry name" value="Tet_transcr_reg_TetR-rel_C_sf"/>
</dbReference>
<dbReference type="InterPro" id="IPR050109">
    <property type="entry name" value="HTH-type_TetR-like_transc_reg"/>
</dbReference>
<name>A0ABV5LXK4_9ACTN</name>
<dbReference type="Pfam" id="PF00440">
    <property type="entry name" value="TetR_N"/>
    <property type="match status" value="1"/>
</dbReference>
<dbReference type="EMBL" id="JBHMDM010000012">
    <property type="protein sequence ID" value="MFB9378828.1"/>
    <property type="molecule type" value="Genomic_DNA"/>
</dbReference>
<dbReference type="SUPFAM" id="SSF46689">
    <property type="entry name" value="Homeodomain-like"/>
    <property type="match status" value="1"/>
</dbReference>
<keyword evidence="3" id="KW-0804">Transcription</keyword>
<feature type="DNA-binding region" description="H-T-H motif" evidence="4">
    <location>
        <begin position="47"/>
        <end position="66"/>
    </location>
</feature>
<evidence type="ECO:0000256" key="2">
    <source>
        <dbReference type="ARBA" id="ARBA00023125"/>
    </source>
</evidence>
<evidence type="ECO:0000256" key="4">
    <source>
        <dbReference type="PROSITE-ProRule" id="PRU00335"/>
    </source>
</evidence>
<evidence type="ECO:0000313" key="6">
    <source>
        <dbReference type="EMBL" id="MFB9378828.1"/>
    </source>
</evidence>
<protein>
    <submittedName>
        <fullName evidence="6">TetR/AcrR family transcriptional regulator</fullName>
    </submittedName>
</protein>
<reference evidence="6 7" key="1">
    <citation type="submission" date="2024-09" db="EMBL/GenBank/DDBJ databases">
        <authorList>
            <person name="Sun Q."/>
            <person name="Mori K."/>
        </authorList>
    </citation>
    <scope>NUCLEOTIDE SEQUENCE [LARGE SCALE GENOMIC DNA]</scope>
    <source>
        <strain evidence="6 7">TISTR 1856</strain>
    </source>
</reference>
<dbReference type="RefSeq" id="WP_380134293.1">
    <property type="nucleotide sequence ID" value="NZ_JBHLUI010000001.1"/>
</dbReference>
<dbReference type="SUPFAM" id="SSF48498">
    <property type="entry name" value="Tetracyclin repressor-like, C-terminal domain"/>
    <property type="match status" value="1"/>
</dbReference>
<dbReference type="PANTHER" id="PTHR30055:SF234">
    <property type="entry name" value="HTH-TYPE TRANSCRIPTIONAL REGULATOR BETI"/>
    <property type="match status" value="1"/>
</dbReference>
<sequence>MSTRPQRPTIGEGRHRVRRGEGDLLREQILDAGARLLADLGDEHQVSMRAVADAVGVTPPSLYLHFSSKTSLLRAVVERLFAELEQEVATARAGAEHPVARVLAFAHAYVELGLRHPGRYRVLYETGLVPSLMPATDVVPGRELLDDVAGDLEAARADGVLGDLDPWATAARVWQFLHGAVSLRINKPGLPWGDPGADVDAGVRALLGAGG</sequence>
<dbReference type="InterPro" id="IPR001647">
    <property type="entry name" value="HTH_TetR"/>
</dbReference>
<evidence type="ECO:0000313" key="7">
    <source>
        <dbReference type="Proteomes" id="UP001589748"/>
    </source>
</evidence>
<organism evidence="6 7">
    <name type="scientific">Kineococcus gynurae</name>
    <dbReference type="NCBI Taxonomy" id="452979"/>
    <lineage>
        <taxon>Bacteria</taxon>
        <taxon>Bacillati</taxon>
        <taxon>Actinomycetota</taxon>
        <taxon>Actinomycetes</taxon>
        <taxon>Kineosporiales</taxon>
        <taxon>Kineosporiaceae</taxon>
        <taxon>Kineococcus</taxon>
    </lineage>
</organism>
<dbReference type="PROSITE" id="PS50977">
    <property type="entry name" value="HTH_TETR_2"/>
    <property type="match status" value="1"/>
</dbReference>
<evidence type="ECO:0000259" key="5">
    <source>
        <dbReference type="PROSITE" id="PS50977"/>
    </source>
</evidence>
<dbReference type="InterPro" id="IPR009057">
    <property type="entry name" value="Homeodomain-like_sf"/>
</dbReference>
<keyword evidence="7" id="KW-1185">Reference proteome</keyword>
<dbReference type="Gene3D" id="1.10.357.10">
    <property type="entry name" value="Tetracycline Repressor, domain 2"/>
    <property type="match status" value="1"/>
</dbReference>
<feature type="domain" description="HTH tetR-type" evidence="5">
    <location>
        <begin position="23"/>
        <end position="84"/>
    </location>
</feature>
<dbReference type="PANTHER" id="PTHR30055">
    <property type="entry name" value="HTH-TYPE TRANSCRIPTIONAL REGULATOR RUTR"/>
    <property type="match status" value="1"/>
</dbReference>
<keyword evidence="1" id="KW-0805">Transcription regulation</keyword>
<comment type="caution">
    <text evidence="6">The sequence shown here is derived from an EMBL/GenBank/DDBJ whole genome shotgun (WGS) entry which is preliminary data.</text>
</comment>
<keyword evidence="2 4" id="KW-0238">DNA-binding</keyword>
<accession>A0ABV5LXK4</accession>
<evidence type="ECO:0000256" key="3">
    <source>
        <dbReference type="ARBA" id="ARBA00023163"/>
    </source>
</evidence>
<dbReference type="Proteomes" id="UP001589748">
    <property type="component" value="Unassembled WGS sequence"/>
</dbReference>
<gene>
    <name evidence="6" type="ORF">ACFFVI_17855</name>
</gene>